<accession>A0A511W2W3</accession>
<keyword evidence="3" id="KW-1185">Reference proteome</keyword>
<evidence type="ECO:0000256" key="1">
    <source>
        <dbReference type="SAM" id="Phobius"/>
    </source>
</evidence>
<proteinExistence type="predicted"/>
<name>A0A511W2W3_9BACI</name>
<feature type="transmembrane region" description="Helical" evidence="1">
    <location>
        <begin position="61"/>
        <end position="81"/>
    </location>
</feature>
<organism evidence="2 3">
    <name type="scientific">Alkalibacillus haloalkaliphilus</name>
    <dbReference type="NCBI Taxonomy" id="94136"/>
    <lineage>
        <taxon>Bacteria</taxon>
        <taxon>Bacillati</taxon>
        <taxon>Bacillota</taxon>
        <taxon>Bacilli</taxon>
        <taxon>Bacillales</taxon>
        <taxon>Bacillaceae</taxon>
        <taxon>Alkalibacillus</taxon>
    </lineage>
</organism>
<feature type="transmembrane region" description="Helical" evidence="1">
    <location>
        <begin position="6"/>
        <end position="25"/>
    </location>
</feature>
<protein>
    <submittedName>
        <fullName evidence="2">Uncharacterized protein</fullName>
    </submittedName>
</protein>
<keyword evidence="1" id="KW-1133">Transmembrane helix</keyword>
<dbReference type="OrthoDB" id="2974244at2"/>
<evidence type="ECO:0000313" key="3">
    <source>
        <dbReference type="Proteomes" id="UP000321440"/>
    </source>
</evidence>
<evidence type="ECO:0000313" key="2">
    <source>
        <dbReference type="EMBL" id="GEN45370.1"/>
    </source>
</evidence>
<dbReference type="Proteomes" id="UP000321440">
    <property type="component" value="Unassembled WGS sequence"/>
</dbReference>
<feature type="transmembrane region" description="Helical" evidence="1">
    <location>
        <begin position="37"/>
        <end position="55"/>
    </location>
</feature>
<dbReference type="EMBL" id="BJYA01000004">
    <property type="protein sequence ID" value="GEN45370.1"/>
    <property type="molecule type" value="Genomic_DNA"/>
</dbReference>
<dbReference type="RefSeq" id="WP_146815249.1">
    <property type="nucleotide sequence ID" value="NZ_BJYA01000004.1"/>
</dbReference>
<reference evidence="2 3" key="1">
    <citation type="submission" date="2019-07" db="EMBL/GenBank/DDBJ databases">
        <title>Whole genome shotgun sequence of Alkalibacillus haloalkaliphilus NBRC 103110.</title>
        <authorList>
            <person name="Hosoyama A."/>
            <person name="Uohara A."/>
            <person name="Ohji S."/>
            <person name="Ichikawa N."/>
        </authorList>
    </citation>
    <scope>NUCLEOTIDE SEQUENCE [LARGE SCALE GENOMIC DNA]</scope>
    <source>
        <strain evidence="2 3">NBRC 103110</strain>
    </source>
</reference>
<comment type="caution">
    <text evidence="2">The sequence shown here is derived from an EMBL/GenBank/DDBJ whole genome shotgun (WGS) entry which is preliminary data.</text>
</comment>
<sequence>MSISKLLYSTGLVSLASLVLYFIFYAHIYTQSELIEAYAFFGAAVAIYFIFVFLYNKGNVGKWLSLAGLVLIAVFAGVLFIQQV</sequence>
<gene>
    <name evidence="2" type="ORF">AHA02nite_11460</name>
</gene>
<keyword evidence="1" id="KW-0812">Transmembrane</keyword>
<keyword evidence="1" id="KW-0472">Membrane</keyword>
<dbReference type="AlphaFoldDB" id="A0A511W2W3"/>